<evidence type="ECO:0000256" key="1">
    <source>
        <dbReference type="SAM" id="Coils"/>
    </source>
</evidence>
<reference evidence="4 5" key="1">
    <citation type="journal article" date="2024" name="G3 (Bethesda)">
        <title>Genome assembly of Hibiscus sabdariffa L. provides insights into metabolisms of medicinal natural products.</title>
        <authorList>
            <person name="Kim T."/>
        </authorList>
    </citation>
    <scope>NUCLEOTIDE SEQUENCE [LARGE SCALE GENOMIC DNA]</scope>
    <source>
        <strain evidence="4">TK-2024</strain>
        <tissue evidence="4">Old leaves</tissue>
    </source>
</reference>
<organism evidence="4 5">
    <name type="scientific">Hibiscus sabdariffa</name>
    <name type="common">roselle</name>
    <dbReference type="NCBI Taxonomy" id="183260"/>
    <lineage>
        <taxon>Eukaryota</taxon>
        <taxon>Viridiplantae</taxon>
        <taxon>Streptophyta</taxon>
        <taxon>Embryophyta</taxon>
        <taxon>Tracheophyta</taxon>
        <taxon>Spermatophyta</taxon>
        <taxon>Magnoliopsida</taxon>
        <taxon>eudicotyledons</taxon>
        <taxon>Gunneridae</taxon>
        <taxon>Pentapetalae</taxon>
        <taxon>rosids</taxon>
        <taxon>malvids</taxon>
        <taxon>Malvales</taxon>
        <taxon>Malvaceae</taxon>
        <taxon>Malvoideae</taxon>
        <taxon>Hibiscus</taxon>
    </lineage>
</organism>
<dbReference type="Pfam" id="PF23299">
    <property type="entry name" value="DUF7081"/>
    <property type="match status" value="2"/>
</dbReference>
<feature type="compositionally biased region" description="Polar residues" evidence="2">
    <location>
        <begin position="335"/>
        <end position="352"/>
    </location>
</feature>
<evidence type="ECO:0000313" key="5">
    <source>
        <dbReference type="Proteomes" id="UP001396334"/>
    </source>
</evidence>
<sequence>MLGIRDQHYSCCFGVYGRYCKNQSFLLLGQAGIFVLMMPIPSPSHMGTSPHADNPTDMGSPHIDIHQDLFPDYYGGTASAPSAPKDEFPGNDIDNGSNKDEFPGNGIDNGSNKDEFPGNDIDNGSNDCPPPVIQENNFPAPVPLDSLPAAAPVPPGSSGQGLPYAPINWPNAGDIWSWKVGRRVNVAGIFNDRFLTVPESLRKPNAPKVFASKPMLERFIRSNFPDADVDAFFASFVWKIPAIVEPSTKAPTSSVPTEAAPAEEMEDDKKDVDKITPRRTNRKRAPPPPPFITPTPSDSQKKQKTPKGSAKSKGPAKPQGPAKSQGPAKPKRQTRQNLKNSSPPQVEIQDTNDGLDDVSFLDDETGRAEFDNYLNSLDEILVQTQPSSEEPSSQQAEMRNFFAAEGEMAEARRKLSSLLDMDFPSLICFKDLDELASLASKLRKDPTLTAEQLVKLKLIEEIPTFCEVFLENREVMEQADKFFTALDHNKAKVSSLKQEYSDLKQQVTNLQSEVDSNTMTVQDIDNQIAQLKARRAELMKLIDKKKKDKDELIYNQKLVANSIPKVVHEVQIANAKKTEWELKKDNGLRRQTGKFVLMMPIPSPSHMGTFAHTDNPIDLGIPHIDIHQDLFPDYFGGPASTLCESKHEFPGNDIYNGGNPCAPIIKESNSLPRVPPGSTGEGLPYAPIHWPNAGDIWSWRVGRKVNSYGFYSDRFLKVPESLRKPNIPKVFSSKPAVERFLQSNFPDTDVNAFFASFTWKIPAVVLLPYPSCEEIRFLTLLFTFSDRKKFRMHTDYMTFRFHPLLLLITWLQNLIWYHDSIQKLLFPCYVFVDELNIMSKFHAPIPSVSAQGMEDDKRQINERTPHVTERKRAQPTSLLSTPSSGDGKKMQKTTRELARPKQQTHQQLKDSAPLPSEIQDTYDGLDVSFLDNEMGRAEFDNYLNSLDEILVQPSFQEPF</sequence>
<evidence type="ECO:0000259" key="3">
    <source>
        <dbReference type="Pfam" id="PF23299"/>
    </source>
</evidence>
<keyword evidence="1" id="KW-0175">Coiled coil</keyword>
<comment type="caution">
    <text evidence="4">The sequence shown here is derived from an EMBL/GenBank/DDBJ whole genome shotgun (WGS) entry which is preliminary data.</text>
</comment>
<gene>
    <name evidence="4" type="ORF">V6N11_069177</name>
</gene>
<proteinExistence type="predicted"/>
<dbReference type="Gene3D" id="1.20.5.340">
    <property type="match status" value="1"/>
</dbReference>
<feature type="coiled-coil region" evidence="1">
    <location>
        <begin position="486"/>
        <end position="548"/>
    </location>
</feature>
<feature type="compositionally biased region" description="Basic and acidic residues" evidence="2">
    <location>
        <begin position="886"/>
        <end position="899"/>
    </location>
</feature>
<feature type="compositionally biased region" description="Polar residues" evidence="2">
    <location>
        <begin position="874"/>
        <end position="884"/>
    </location>
</feature>
<feature type="compositionally biased region" description="Basic and acidic residues" evidence="2">
    <location>
        <begin position="854"/>
        <end position="872"/>
    </location>
</feature>
<evidence type="ECO:0000256" key="2">
    <source>
        <dbReference type="SAM" id="MobiDB-lite"/>
    </source>
</evidence>
<name>A0ABR2NB84_9ROSI</name>
<feature type="region of interest" description="Disordered" evidence="2">
    <location>
        <begin position="74"/>
        <end position="158"/>
    </location>
</feature>
<feature type="region of interest" description="Disordered" evidence="2">
    <location>
        <begin position="850"/>
        <end position="917"/>
    </location>
</feature>
<evidence type="ECO:0000313" key="4">
    <source>
        <dbReference type="EMBL" id="KAK8973307.1"/>
    </source>
</evidence>
<dbReference type="PANTHER" id="PTHR33345">
    <property type="entry name" value="ADAPTER PROTEIN, PUTATIVE-RELATED"/>
    <property type="match status" value="1"/>
</dbReference>
<dbReference type="InterPro" id="IPR055508">
    <property type="entry name" value="DUF7081"/>
</dbReference>
<dbReference type="EMBL" id="JBBPBN010000187">
    <property type="protein sequence ID" value="KAK8973307.1"/>
    <property type="molecule type" value="Genomic_DNA"/>
</dbReference>
<feature type="region of interest" description="Disordered" evidence="2">
    <location>
        <begin position="247"/>
        <end position="360"/>
    </location>
</feature>
<dbReference type="Proteomes" id="UP001396334">
    <property type="component" value="Unassembled WGS sequence"/>
</dbReference>
<feature type="domain" description="DUF7081" evidence="3">
    <location>
        <begin position="674"/>
        <end position="763"/>
    </location>
</feature>
<feature type="domain" description="DUF7081" evidence="3">
    <location>
        <begin position="152"/>
        <end position="242"/>
    </location>
</feature>
<accession>A0ABR2NB84</accession>
<dbReference type="PANTHER" id="PTHR33345:SF4">
    <property type="entry name" value="MBD DOMAIN-CONTAINING PROTEIN"/>
    <property type="match status" value="1"/>
</dbReference>
<keyword evidence="5" id="KW-1185">Reference proteome</keyword>
<feature type="compositionally biased region" description="Low complexity" evidence="2">
    <location>
        <begin position="146"/>
        <end position="158"/>
    </location>
</feature>
<feature type="compositionally biased region" description="Basic and acidic residues" evidence="2">
    <location>
        <begin position="267"/>
        <end position="276"/>
    </location>
</feature>
<protein>
    <recommendedName>
        <fullName evidence="3">DUF7081 domain-containing protein</fullName>
    </recommendedName>
</protein>